<dbReference type="InterPro" id="IPR004827">
    <property type="entry name" value="bZIP"/>
</dbReference>
<feature type="compositionally biased region" description="Basic and acidic residues" evidence="7">
    <location>
        <begin position="295"/>
        <end position="305"/>
    </location>
</feature>
<sequence>MGERERGNIDMMHRLQNPFGASPSSVPKPQLLTTNHLDVSQLNMSQIRPPLRQNSQNLQNFGSENGKRSGIPPSHPSIPPISPYSQIPVTRPGIQQLGSQSFSRGPSHSRSLSQPSIFLSDSLPPLSPSPYQNSPSPTSSAENANSSNGTSLHITEGLPPRKVHRRSISDIPFGFDSIMQSSPTPMVPTRGNGGLERTLSGGEFPGSSKPAQCVKKELYWDKTRDGSAESEVGDDLLSAYMNLDNIDALNSSGTDDRNENRDDMDSRASGSKTNGCESSDNEAESSVNEGGSSGQRREGVKRSAAEDFAPTTRHYRSISMDSFIGNMNFGDESPKLPPSPSTGVAQLSLKDPPSGNLNGFSLEFGNGEFTGAELKKIMANEKLAEIALADPKRAKRILANRQSAARSKERKMRYISELEHKVQTLQNEATTLSAQLTLLQRDSAGLTSQNNELKFRLQAMEQQAQLRDALNEALTAEIRRLKIATGELNPDAVSKCFGQQLFLNPQAQMFQIQQQQRQQSNQNGDSQSQQVTPAQEQPKTTDQNSGTTAMSKSTQ</sequence>
<feature type="region of interest" description="Disordered" evidence="7">
    <location>
        <begin position="1"/>
        <end position="210"/>
    </location>
</feature>
<reference evidence="9" key="2">
    <citation type="submission" date="2020-07" db="EMBL/GenBank/DDBJ databases">
        <authorList>
            <person name="Vera ALvarez R."/>
            <person name="Arias-Moreno D.M."/>
            <person name="Jimenez-Jacinto V."/>
            <person name="Jimenez-Bremont J.F."/>
            <person name="Swaminathan K."/>
            <person name="Moose S.P."/>
            <person name="Guerrero-Gonzalez M.L."/>
            <person name="Marino-Ramirez L."/>
            <person name="Landsman D."/>
            <person name="Rodriguez-Kessler M."/>
            <person name="Delgado-Sanchez P."/>
        </authorList>
    </citation>
    <scope>NUCLEOTIDE SEQUENCE</scope>
    <source>
        <tissue evidence="9">Cladode</tissue>
    </source>
</reference>
<feature type="compositionally biased region" description="Polar residues" evidence="7">
    <location>
        <begin position="531"/>
        <end position="555"/>
    </location>
</feature>
<evidence type="ECO:0000256" key="2">
    <source>
        <dbReference type="ARBA" id="ARBA00023015"/>
    </source>
</evidence>
<name>A0A7C9F1B5_OPUST</name>
<dbReference type="SUPFAM" id="SSF57959">
    <property type="entry name" value="Leucine zipper domain"/>
    <property type="match status" value="1"/>
</dbReference>
<protein>
    <recommendedName>
        <fullName evidence="8">BZIP domain-containing protein</fullName>
    </recommendedName>
</protein>
<organism evidence="9">
    <name type="scientific">Opuntia streptacantha</name>
    <name type="common">Prickly pear cactus</name>
    <name type="synonym">Opuntia cardona</name>
    <dbReference type="NCBI Taxonomy" id="393608"/>
    <lineage>
        <taxon>Eukaryota</taxon>
        <taxon>Viridiplantae</taxon>
        <taxon>Streptophyta</taxon>
        <taxon>Embryophyta</taxon>
        <taxon>Tracheophyta</taxon>
        <taxon>Spermatophyta</taxon>
        <taxon>Magnoliopsida</taxon>
        <taxon>eudicotyledons</taxon>
        <taxon>Gunneridae</taxon>
        <taxon>Pentapetalae</taxon>
        <taxon>Caryophyllales</taxon>
        <taxon>Cactineae</taxon>
        <taxon>Cactaceae</taxon>
        <taxon>Opuntioideae</taxon>
        <taxon>Opuntia</taxon>
    </lineage>
</organism>
<accession>A0A7C9F1B5</accession>
<evidence type="ECO:0000313" key="9">
    <source>
        <dbReference type="EMBL" id="MBA4679923.1"/>
    </source>
</evidence>
<feature type="compositionally biased region" description="Pro residues" evidence="7">
    <location>
        <begin position="73"/>
        <end position="82"/>
    </location>
</feature>
<keyword evidence="5" id="KW-0539">Nucleus</keyword>
<feature type="coiled-coil region" evidence="6">
    <location>
        <begin position="408"/>
        <end position="463"/>
    </location>
</feature>
<feature type="compositionally biased region" description="Polar residues" evidence="7">
    <location>
        <begin position="96"/>
        <end position="114"/>
    </location>
</feature>
<dbReference type="GO" id="GO:0005634">
    <property type="term" value="C:nucleus"/>
    <property type="evidence" value="ECO:0007669"/>
    <property type="project" value="UniProtKB-SubCell"/>
</dbReference>
<feature type="region of interest" description="Disordered" evidence="7">
    <location>
        <begin position="512"/>
        <end position="555"/>
    </location>
</feature>
<feature type="compositionally biased region" description="Polar residues" evidence="7">
    <location>
        <begin position="141"/>
        <end position="153"/>
    </location>
</feature>
<evidence type="ECO:0000256" key="6">
    <source>
        <dbReference type="SAM" id="Coils"/>
    </source>
</evidence>
<reference evidence="9" key="1">
    <citation type="journal article" date="2013" name="J. Plant Res.">
        <title>Effect of fungi and light on seed germination of three Opuntia species from semiarid lands of central Mexico.</title>
        <authorList>
            <person name="Delgado-Sanchez P."/>
            <person name="Jimenez-Bremont J.F."/>
            <person name="Guerrero-Gonzalez Mde L."/>
            <person name="Flores J."/>
        </authorList>
    </citation>
    <scope>NUCLEOTIDE SEQUENCE</scope>
    <source>
        <tissue evidence="9">Cladode</tissue>
    </source>
</reference>
<keyword evidence="4" id="KW-0804">Transcription</keyword>
<dbReference type="EMBL" id="GISG01285060">
    <property type="protein sequence ID" value="MBA4679923.1"/>
    <property type="molecule type" value="Transcribed_RNA"/>
</dbReference>
<dbReference type="GO" id="GO:0003677">
    <property type="term" value="F:DNA binding"/>
    <property type="evidence" value="ECO:0007669"/>
    <property type="project" value="UniProtKB-KW"/>
</dbReference>
<keyword evidence="6" id="KW-0175">Coiled coil</keyword>
<feature type="compositionally biased region" description="Polar residues" evidence="7">
    <location>
        <begin position="268"/>
        <end position="290"/>
    </location>
</feature>
<evidence type="ECO:0000256" key="4">
    <source>
        <dbReference type="ARBA" id="ARBA00023163"/>
    </source>
</evidence>
<dbReference type="InterPro" id="IPR046347">
    <property type="entry name" value="bZIP_sf"/>
</dbReference>
<dbReference type="FunFam" id="1.20.5.170:FF:000009">
    <property type="entry name" value="probable transcription factor PosF21"/>
    <property type="match status" value="1"/>
</dbReference>
<keyword evidence="3" id="KW-0238">DNA-binding</keyword>
<keyword evidence="2" id="KW-0805">Transcription regulation</keyword>
<evidence type="ECO:0000256" key="3">
    <source>
        <dbReference type="ARBA" id="ARBA00023125"/>
    </source>
</evidence>
<evidence type="ECO:0000256" key="7">
    <source>
        <dbReference type="SAM" id="MobiDB-lite"/>
    </source>
</evidence>
<dbReference type="AlphaFoldDB" id="A0A7C9F1B5"/>
<dbReference type="InterPro" id="IPR044759">
    <property type="entry name" value="bZIP_RF2"/>
</dbReference>
<dbReference type="Pfam" id="PF00170">
    <property type="entry name" value="bZIP_1"/>
    <property type="match status" value="1"/>
</dbReference>
<dbReference type="PANTHER" id="PTHR13690">
    <property type="entry name" value="TRANSCRIPTION FACTOR POSF21-RELATED"/>
    <property type="match status" value="1"/>
</dbReference>
<dbReference type="PANTHER" id="PTHR13690:SF80">
    <property type="entry name" value="BZIP TRANSCRIPTION FACTOR FAMILY PROTEIN-RELATED"/>
    <property type="match status" value="1"/>
</dbReference>
<evidence type="ECO:0000256" key="5">
    <source>
        <dbReference type="ARBA" id="ARBA00023242"/>
    </source>
</evidence>
<dbReference type="CDD" id="cd14703">
    <property type="entry name" value="bZIP_plant_RF2"/>
    <property type="match status" value="1"/>
</dbReference>
<evidence type="ECO:0000259" key="8">
    <source>
        <dbReference type="PROSITE" id="PS50217"/>
    </source>
</evidence>
<feature type="compositionally biased region" description="Low complexity" evidence="7">
    <location>
        <begin position="115"/>
        <end position="140"/>
    </location>
</feature>
<feature type="domain" description="BZIP" evidence="8">
    <location>
        <begin position="390"/>
        <end position="453"/>
    </location>
</feature>
<feature type="region of interest" description="Disordered" evidence="7">
    <location>
        <begin position="249"/>
        <end position="308"/>
    </location>
</feature>
<proteinExistence type="predicted"/>
<feature type="compositionally biased region" description="Basic and acidic residues" evidence="7">
    <location>
        <begin position="254"/>
        <end position="266"/>
    </location>
</feature>
<comment type="subcellular location">
    <subcellularLocation>
        <location evidence="1">Nucleus</location>
    </subcellularLocation>
</comment>
<feature type="compositionally biased region" description="Polar residues" evidence="7">
    <location>
        <begin position="22"/>
        <end position="63"/>
    </location>
</feature>
<dbReference type="SMART" id="SM00338">
    <property type="entry name" value="BRLZ"/>
    <property type="match status" value="1"/>
</dbReference>
<dbReference type="Gene3D" id="1.20.5.170">
    <property type="match status" value="1"/>
</dbReference>
<feature type="compositionally biased region" description="Low complexity" evidence="7">
    <location>
        <begin position="512"/>
        <end position="530"/>
    </location>
</feature>
<dbReference type="PROSITE" id="PS50217">
    <property type="entry name" value="BZIP"/>
    <property type="match status" value="1"/>
</dbReference>
<dbReference type="GO" id="GO:0003700">
    <property type="term" value="F:DNA-binding transcription factor activity"/>
    <property type="evidence" value="ECO:0007669"/>
    <property type="project" value="InterPro"/>
</dbReference>
<evidence type="ECO:0000256" key="1">
    <source>
        <dbReference type="ARBA" id="ARBA00004123"/>
    </source>
</evidence>
<feature type="compositionally biased region" description="Basic and acidic residues" evidence="7">
    <location>
        <begin position="1"/>
        <end position="13"/>
    </location>
</feature>